<evidence type="ECO:0000256" key="1">
    <source>
        <dbReference type="SAM" id="MobiDB-lite"/>
    </source>
</evidence>
<comment type="caution">
    <text evidence="2">The sequence shown here is derived from an EMBL/GenBank/DDBJ whole genome shotgun (WGS) entry which is preliminary data.</text>
</comment>
<feature type="region of interest" description="Disordered" evidence="1">
    <location>
        <begin position="388"/>
        <end position="483"/>
    </location>
</feature>
<feature type="compositionally biased region" description="Gly residues" evidence="1">
    <location>
        <begin position="570"/>
        <end position="606"/>
    </location>
</feature>
<name>A0A8X7T7C6_9BASI</name>
<organism evidence="2 3">
    <name type="scientific">Tilletia walkeri</name>
    <dbReference type="NCBI Taxonomy" id="117179"/>
    <lineage>
        <taxon>Eukaryota</taxon>
        <taxon>Fungi</taxon>
        <taxon>Dikarya</taxon>
        <taxon>Basidiomycota</taxon>
        <taxon>Ustilaginomycotina</taxon>
        <taxon>Exobasidiomycetes</taxon>
        <taxon>Tilletiales</taxon>
        <taxon>Tilletiaceae</taxon>
        <taxon>Tilletia</taxon>
    </lineage>
</organism>
<feature type="compositionally biased region" description="Gly residues" evidence="1">
    <location>
        <begin position="638"/>
        <end position="662"/>
    </location>
</feature>
<feature type="compositionally biased region" description="Low complexity" evidence="1">
    <location>
        <begin position="402"/>
        <end position="411"/>
    </location>
</feature>
<dbReference type="Proteomes" id="UP000078113">
    <property type="component" value="Unassembled WGS sequence"/>
</dbReference>
<feature type="region of interest" description="Disordered" evidence="1">
    <location>
        <begin position="570"/>
        <end position="608"/>
    </location>
</feature>
<evidence type="ECO:0000313" key="3">
    <source>
        <dbReference type="Proteomes" id="UP000078113"/>
    </source>
</evidence>
<dbReference type="PANTHER" id="PTHR37332">
    <property type="entry name" value="EXPRESSED PROTEIN"/>
    <property type="match status" value="1"/>
</dbReference>
<evidence type="ECO:0000313" key="2">
    <source>
        <dbReference type="EMBL" id="KAE8271229.1"/>
    </source>
</evidence>
<dbReference type="EMBL" id="LWDG02000024">
    <property type="protein sequence ID" value="KAE8271229.1"/>
    <property type="molecule type" value="Genomic_DNA"/>
</dbReference>
<feature type="region of interest" description="Disordered" evidence="1">
    <location>
        <begin position="495"/>
        <end position="550"/>
    </location>
</feature>
<dbReference type="PANTHER" id="PTHR37332:SF1">
    <property type="entry name" value="ELMO DOMAIN-CONTAINING PROTEIN"/>
    <property type="match status" value="1"/>
</dbReference>
<feature type="compositionally biased region" description="Pro residues" evidence="1">
    <location>
        <begin position="508"/>
        <end position="533"/>
    </location>
</feature>
<reference evidence="2" key="1">
    <citation type="submission" date="2016-04" db="EMBL/GenBank/DDBJ databases">
        <authorList>
            <person name="Nguyen H.D."/>
            <person name="Samba Siva P."/>
            <person name="Cullis J."/>
            <person name="Levesque C.A."/>
            <person name="Hambleton S."/>
        </authorList>
    </citation>
    <scope>NUCLEOTIDE SEQUENCE</scope>
    <source>
        <strain evidence="2">DAOMC 236422</strain>
    </source>
</reference>
<feature type="compositionally biased region" description="Pro residues" evidence="1">
    <location>
        <begin position="462"/>
        <end position="475"/>
    </location>
</feature>
<proteinExistence type="predicted"/>
<dbReference type="AlphaFoldDB" id="A0A8X7T7C6"/>
<feature type="region of interest" description="Disordered" evidence="1">
    <location>
        <begin position="634"/>
        <end position="662"/>
    </location>
</feature>
<protein>
    <submittedName>
        <fullName evidence="2">Uncharacterized protein</fullName>
    </submittedName>
</protein>
<gene>
    <name evidence="2" type="ORF">A4X09_0g1113</name>
</gene>
<sequence>MTTVSGTSYFQQQQSQFLQQQASTHSADSVNDGLVKELCNKRIQSIVYLKKTLEGRQSWLNTVRMSRRDLVAAFETEKMKKRTIRNMYLGLSLAPVIEMNSLGDLCKTVINLFAELESWSENVDKDRSKVVRNLFRTTRGSKRFAGGGAGLLEFMGAEAPNLLTSEYTYLLTPNLPFAPDYFHTFFTLADMLQEVYYKILLSMGTSSNKSAPPSAFNPSTGGSFSTVGSNSISMATSPVSKIGRGAGGSLSLSQPQSATSNDSDIENDFGRLLGVSSGLPSASGKDGGISNGLVDLVQKVDGKLKKILVQTAKEVDALARHLMKEELTILELQVRNLPNSSGSTALAPGANLAGVSSPLLGGDRVAFEGPRASVFGMGSSGYAAGSDRGSLMSPAMQGGLSGLTSPTTSSPAISRESSSQGGPLASSPGIPNRNVSGPSRPPDPGLPNSGAFRSPPGWSMAPAPPSAPPSGPAPGPSAYSNSVPSARNLLRRKSSDKLGKMSSSHAVGPPPRQPLPPIASAPPPAAPPPPLPASLPARHGKTPSFSATSSGFEPGAITFVPNHAALVGGGGTGTLRGGRESSGGVGGSAMMGRGGSGPNLGAGSGREGMTAAANEGFHAALLAGAMEAGALSEFGALGDDGAGGGPAAVGGAAGGLPPGSTA</sequence>
<accession>A0A8X7T7C6</accession>
<keyword evidence="3" id="KW-1185">Reference proteome</keyword>
<reference evidence="2" key="2">
    <citation type="journal article" date="2019" name="IMA Fungus">
        <title>Genome sequencing and comparison of five Tilletia species to identify candidate genes for the detection of regulated species infecting wheat.</title>
        <authorList>
            <person name="Nguyen H.D.T."/>
            <person name="Sultana T."/>
            <person name="Kesanakurti P."/>
            <person name="Hambleton S."/>
        </authorList>
    </citation>
    <scope>NUCLEOTIDE SEQUENCE</scope>
    <source>
        <strain evidence="2">DAOMC 236422</strain>
    </source>
</reference>